<gene>
    <name evidence="1" type="ORF">ACFQDI_03990</name>
</gene>
<dbReference type="EMBL" id="JBHSMQ010000001">
    <property type="protein sequence ID" value="MFC5454008.1"/>
    <property type="molecule type" value="Genomic_DNA"/>
</dbReference>
<dbReference type="SUPFAM" id="SSF48371">
    <property type="entry name" value="ARM repeat"/>
    <property type="match status" value="1"/>
</dbReference>
<comment type="caution">
    <text evidence="1">The sequence shown here is derived from an EMBL/GenBank/DDBJ whole genome shotgun (WGS) entry which is preliminary data.</text>
</comment>
<protein>
    <submittedName>
        <fullName evidence="1">HEAT repeat domain-containing protein</fullName>
    </submittedName>
</protein>
<dbReference type="RefSeq" id="WP_377163644.1">
    <property type="nucleotide sequence ID" value="NZ_JBHSMQ010000001.1"/>
</dbReference>
<dbReference type="Gene3D" id="1.25.10.10">
    <property type="entry name" value="Leucine-rich Repeat Variant"/>
    <property type="match status" value="1"/>
</dbReference>
<evidence type="ECO:0000313" key="2">
    <source>
        <dbReference type="Proteomes" id="UP001596052"/>
    </source>
</evidence>
<evidence type="ECO:0000313" key="1">
    <source>
        <dbReference type="EMBL" id="MFC5454008.1"/>
    </source>
</evidence>
<reference evidence="2" key="1">
    <citation type="journal article" date="2019" name="Int. J. Syst. Evol. Microbiol.">
        <title>The Global Catalogue of Microorganisms (GCM) 10K type strain sequencing project: providing services to taxonomists for standard genome sequencing and annotation.</title>
        <authorList>
            <consortium name="The Broad Institute Genomics Platform"/>
            <consortium name="The Broad Institute Genome Sequencing Center for Infectious Disease"/>
            <person name="Wu L."/>
            <person name="Ma J."/>
        </authorList>
    </citation>
    <scope>NUCLEOTIDE SEQUENCE [LARGE SCALE GENOMIC DNA]</scope>
    <source>
        <strain evidence="2">CGMCC 4.1469</strain>
    </source>
</reference>
<keyword evidence="2" id="KW-1185">Reference proteome</keyword>
<proteinExistence type="predicted"/>
<dbReference type="InterPro" id="IPR016024">
    <property type="entry name" value="ARM-type_fold"/>
</dbReference>
<name>A0ABW0KKL3_9BACT</name>
<sequence>MSEDALVRELKAPDLLTRLAAIDKAALDPQKHAKQVASLMLLYPGDAYFVLERIPRFGDFMIPPLKEMAESVPDESIRILAAIGLAHFKQPLDNRFLLRAIHDRSTYQHLACHALRWLGDQDVIPELLAELHETSATETVDLDRLSSLISCIEALGGTIPSDERTRLIAEGPPLIRKMLDAKRPG</sequence>
<dbReference type="InterPro" id="IPR011989">
    <property type="entry name" value="ARM-like"/>
</dbReference>
<dbReference type="Proteomes" id="UP001596052">
    <property type="component" value="Unassembled WGS sequence"/>
</dbReference>
<organism evidence="1 2">
    <name type="scientific">Prosthecobacter fluviatilis</name>
    <dbReference type="NCBI Taxonomy" id="445931"/>
    <lineage>
        <taxon>Bacteria</taxon>
        <taxon>Pseudomonadati</taxon>
        <taxon>Verrucomicrobiota</taxon>
        <taxon>Verrucomicrobiia</taxon>
        <taxon>Verrucomicrobiales</taxon>
        <taxon>Verrucomicrobiaceae</taxon>
        <taxon>Prosthecobacter</taxon>
    </lineage>
</organism>
<accession>A0ABW0KKL3</accession>